<organism evidence="7 8">
    <name type="scientific">Billgrantia campisalis</name>
    <dbReference type="NCBI Taxonomy" id="74661"/>
    <lineage>
        <taxon>Bacteria</taxon>
        <taxon>Pseudomonadati</taxon>
        <taxon>Pseudomonadota</taxon>
        <taxon>Gammaproteobacteria</taxon>
        <taxon>Oceanospirillales</taxon>
        <taxon>Halomonadaceae</taxon>
        <taxon>Billgrantia</taxon>
    </lineage>
</organism>
<evidence type="ECO:0000256" key="4">
    <source>
        <dbReference type="ARBA" id="ARBA00023186"/>
    </source>
</evidence>
<evidence type="ECO:0000256" key="2">
    <source>
        <dbReference type="ARBA" id="ARBA00022490"/>
    </source>
</evidence>
<evidence type="ECO:0000256" key="6">
    <source>
        <dbReference type="SAM" id="MobiDB-lite"/>
    </source>
</evidence>
<sequence length="130" mass="14616">MAKASDDGQRALIAAYTQLRRQLAEMCEQARAGDWEALLESQADYQRQVDGLGELEAAAQLDSDGLGRKRELLEAILADDRELRQRMMARRDELEQLMTASRRQRQMHRAYGRQAASGARSADSTDTSES</sequence>
<dbReference type="Pfam" id="PF05400">
    <property type="entry name" value="FliT"/>
    <property type="match status" value="1"/>
</dbReference>
<evidence type="ECO:0000313" key="7">
    <source>
        <dbReference type="EMBL" id="MCG6656219.1"/>
    </source>
</evidence>
<reference evidence="7 8" key="1">
    <citation type="submission" date="2020-05" db="EMBL/GenBank/DDBJ databases">
        <title>Comparative genomic analysis of denitrifying bacteria from Halomonas genus.</title>
        <authorList>
            <person name="Wang L."/>
            <person name="Shao Z."/>
        </authorList>
    </citation>
    <scope>NUCLEOTIDE SEQUENCE [LARGE SCALE GENOMIC DNA]</scope>
    <source>
        <strain evidence="7 8">A4</strain>
    </source>
</reference>
<gene>
    <name evidence="7" type="ORF">HOP52_00285</name>
</gene>
<accession>A0ABS9P490</accession>
<name>A0ABS9P490_9GAMM</name>
<protein>
    <recommendedName>
        <fullName evidence="5">Flagellar protein FliT</fullName>
    </recommendedName>
</protein>
<keyword evidence="7" id="KW-0282">Flagellum</keyword>
<feature type="region of interest" description="Disordered" evidence="6">
    <location>
        <begin position="100"/>
        <end position="130"/>
    </location>
</feature>
<evidence type="ECO:0000256" key="3">
    <source>
        <dbReference type="ARBA" id="ARBA00022795"/>
    </source>
</evidence>
<keyword evidence="7" id="KW-0969">Cilium</keyword>
<keyword evidence="4" id="KW-0143">Chaperone</keyword>
<evidence type="ECO:0000256" key="5">
    <source>
        <dbReference type="ARBA" id="ARBA00093797"/>
    </source>
</evidence>
<dbReference type="Gene3D" id="1.20.58.380">
    <property type="entry name" value="Flagellar protein flit"/>
    <property type="match status" value="1"/>
</dbReference>
<dbReference type="InterPro" id="IPR008622">
    <property type="entry name" value="FliT"/>
</dbReference>
<feature type="compositionally biased region" description="Basic residues" evidence="6">
    <location>
        <begin position="102"/>
        <end position="111"/>
    </location>
</feature>
<proteinExistence type="predicted"/>
<dbReference type="Proteomes" id="UP000814385">
    <property type="component" value="Unassembled WGS sequence"/>
</dbReference>
<comment type="caution">
    <text evidence="7">The sequence shown here is derived from an EMBL/GenBank/DDBJ whole genome shotgun (WGS) entry which is preliminary data.</text>
</comment>
<dbReference type="RefSeq" id="WP_238974775.1">
    <property type="nucleotide sequence ID" value="NZ_JABFUC010000001.1"/>
</dbReference>
<keyword evidence="7" id="KW-0966">Cell projection</keyword>
<keyword evidence="8" id="KW-1185">Reference proteome</keyword>
<evidence type="ECO:0000313" key="8">
    <source>
        <dbReference type="Proteomes" id="UP000814385"/>
    </source>
</evidence>
<dbReference type="EMBL" id="JABFUC010000001">
    <property type="protein sequence ID" value="MCG6656219.1"/>
    <property type="molecule type" value="Genomic_DNA"/>
</dbReference>
<keyword evidence="2" id="KW-0963">Cytoplasm</keyword>
<comment type="subcellular location">
    <subcellularLocation>
        <location evidence="1">Cytoplasm</location>
        <location evidence="1">Cytosol</location>
    </subcellularLocation>
</comment>
<evidence type="ECO:0000256" key="1">
    <source>
        <dbReference type="ARBA" id="ARBA00004514"/>
    </source>
</evidence>
<keyword evidence="3" id="KW-1005">Bacterial flagellum biogenesis</keyword>